<accession>A0ABS2GLN3</accession>
<dbReference type="Pfam" id="PF21983">
    <property type="entry name" value="NikA-like"/>
    <property type="match status" value="1"/>
</dbReference>
<dbReference type="EMBL" id="JACSNR010000006">
    <property type="protein sequence ID" value="MBM6923392.1"/>
    <property type="molecule type" value="Genomic_DNA"/>
</dbReference>
<feature type="region of interest" description="Disordered" evidence="1">
    <location>
        <begin position="76"/>
        <end position="103"/>
    </location>
</feature>
<keyword evidence="3" id="KW-1185">Reference proteome</keyword>
<organism evidence="2 3">
    <name type="scientific">Hydrogenoanaerobacterium saccharovorans</name>
    <dbReference type="NCBI Taxonomy" id="474960"/>
    <lineage>
        <taxon>Bacteria</taxon>
        <taxon>Bacillati</taxon>
        <taxon>Bacillota</taxon>
        <taxon>Clostridia</taxon>
        <taxon>Eubacteriales</taxon>
        <taxon>Oscillospiraceae</taxon>
        <taxon>Hydrogenoanaerobacterium</taxon>
    </lineage>
</organism>
<evidence type="ECO:0000256" key="1">
    <source>
        <dbReference type="SAM" id="MobiDB-lite"/>
    </source>
</evidence>
<dbReference type="Proteomes" id="UP000724149">
    <property type="component" value="Unassembled WGS sequence"/>
</dbReference>
<protein>
    <submittedName>
        <fullName evidence="2">MobC family plasmid mobilization relaxosome protein</fullName>
    </submittedName>
</protein>
<name>A0ABS2GLN3_9FIRM</name>
<sequence>MNRLYGVTCEIHSAIPPSPPPNSWSPWICCWNGRKSISAPAAICSAIRCSGETVLLIRWRSFSSYCKKKRNNSGIRSRNFPPLRREEPASRLSGRRHSRRPAKHPFRAVARTHFGKEENTIKDTTFSIRISTKDLETIREKAKLARLSQSDYVTRCCLGRQVVVVEDLKEVHRQLRAIGTNLNRLTTLANMGKIQTVYLDQTVDELAKVSAALREIQERGRWRK</sequence>
<evidence type="ECO:0000313" key="3">
    <source>
        <dbReference type="Proteomes" id="UP000724149"/>
    </source>
</evidence>
<gene>
    <name evidence="2" type="ORF">H9X81_06780</name>
</gene>
<reference evidence="2 3" key="1">
    <citation type="journal article" date="2021" name="Sci. Rep.">
        <title>The distribution of antibiotic resistance genes in chicken gut microbiota commensals.</title>
        <authorList>
            <person name="Juricova H."/>
            <person name="Matiasovicova J."/>
            <person name="Kubasova T."/>
            <person name="Cejkova D."/>
            <person name="Rychlik I."/>
        </authorList>
    </citation>
    <scope>NUCLEOTIDE SEQUENCE [LARGE SCALE GENOMIC DNA]</scope>
    <source>
        <strain evidence="2 3">An564</strain>
    </source>
</reference>
<comment type="caution">
    <text evidence="2">The sequence shown here is derived from an EMBL/GenBank/DDBJ whole genome shotgun (WGS) entry which is preliminary data.</text>
</comment>
<evidence type="ECO:0000313" key="2">
    <source>
        <dbReference type="EMBL" id="MBM6923392.1"/>
    </source>
</evidence>
<proteinExistence type="predicted"/>
<dbReference type="InterPro" id="IPR053842">
    <property type="entry name" value="NikA-like"/>
</dbReference>
<feature type="compositionally biased region" description="Basic residues" evidence="1">
    <location>
        <begin position="93"/>
        <end position="103"/>
    </location>
</feature>